<feature type="signal peptide" evidence="2">
    <location>
        <begin position="1"/>
        <end position="16"/>
    </location>
</feature>
<dbReference type="InterPro" id="IPR036045">
    <property type="entry name" value="Sec1-like_sf"/>
</dbReference>
<gene>
    <name evidence="3" type="ORF">BV898_05594</name>
</gene>
<comment type="similarity">
    <text evidence="1">Belongs to the STXBP/unc-18/SEC1 family.</text>
</comment>
<dbReference type="PANTHER" id="PTHR11679">
    <property type="entry name" value="VESICLE PROTEIN SORTING-ASSOCIATED"/>
    <property type="match status" value="1"/>
</dbReference>
<keyword evidence="4" id="KW-1185">Reference proteome</keyword>
<name>A0A1W0WYP1_HYPEX</name>
<sequence length="203" mass="22517">MTYVLRLLCLYAVTYGGIPSRLFNQWRADFLQSYGYEHLKTLHHLKTAGLLYEYDNASVNLSKIGVRKSRFGNLAKLLNLLPARKTDCDIRNPKDVSYLFNGAYIPLTYRLIEQVLVANKLPGFAEAAKNLAYSQCTQEVRSAGPHSGQNVMVLILGGCTYSELAAFRALGRSLDVNLIVSSTAFFGGQKFIQSLVQSPVVVS</sequence>
<protein>
    <submittedName>
        <fullName evidence="3">Vacuolar protein sorting-associated protein 33B</fullName>
    </submittedName>
</protein>
<evidence type="ECO:0000256" key="2">
    <source>
        <dbReference type="SAM" id="SignalP"/>
    </source>
</evidence>
<dbReference type="EMBL" id="MTYJ01000031">
    <property type="protein sequence ID" value="OQV20303.1"/>
    <property type="molecule type" value="Genomic_DNA"/>
</dbReference>
<dbReference type="OrthoDB" id="10262528at2759"/>
<dbReference type="SUPFAM" id="SSF56815">
    <property type="entry name" value="Sec1/munc18-like (SM) proteins"/>
    <property type="match status" value="1"/>
</dbReference>
<organism evidence="3 4">
    <name type="scientific">Hypsibius exemplaris</name>
    <name type="common">Freshwater tardigrade</name>
    <dbReference type="NCBI Taxonomy" id="2072580"/>
    <lineage>
        <taxon>Eukaryota</taxon>
        <taxon>Metazoa</taxon>
        <taxon>Ecdysozoa</taxon>
        <taxon>Tardigrada</taxon>
        <taxon>Eutardigrada</taxon>
        <taxon>Parachela</taxon>
        <taxon>Hypsibioidea</taxon>
        <taxon>Hypsibiidae</taxon>
        <taxon>Hypsibius</taxon>
    </lineage>
</organism>
<feature type="chain" id="PRO_5012732175" evidence="2">
    <location>
        <begin position="17"/>
        <end position="203"/>
    </location>
</feature>
<dbReference type="InterPro" id="IPR027482">
    <property type="entry name" value="Sec1-like_dom2"/>
</dbReference>
<keyword evidence="2" id="KW-0732">Signal</keyword>
<dbReference type="Gene3D" id="3.40.50.1910">
    <property type="match status" value="1"/>
</dbReference>
<dbReference type="InterPro" id="IPR001619">
    <property type="entry name" value="Sec1-like"/>
</dbReference>
<evidence type="ECO:0000313" key="3">
    <source>
        <dbReference type="EMBL" id="OQV20303.1"/>
    </source>
</evidence>
<accession>A0A1W0WYP1</accession>
<dbReference type="AlphaFoldDB" id="A0A1W0WYP1"/>
<evidence type="ECO:0000313" key="4">
    <source>
        <dbReference type="Proteomes" id="UP000192578"/>
    </source>
</evidence>
<dbReference type="InterPro" id="IPR043155">
    <property type="entry name" value="VPS33_dom3b"/>
</dbReference>
<dbReference type="Proteomes" id="UP000192578">
    <property type="component" value="Unassembled WGS sequence"/>
</dbReference>
<evidence type="ECO:0000256" key="1">
    <source>
        <dbReference type="ARBA" id="ARBA00009884"/>
    </source>
</evidence>
<reference evidence="4" key="1">
    <citation type="submission" date="2017-01" db="EMBL/GenBank/DDBJ databases">
        <title>Comparative genomics of anhydrobiosis in the tardigrade Hypsibius dujardini.</title>
        <authorList>
            <person name="Yoshida Y."/>
            <person name="Koutsovoulos G."/>
            <person name="Laetsch D."/>
            <person name="Stevens L."/>
            <person name="Kumar S."/>
            <person name="Horikawa D."/>
            <person name="Ishino K."/>
            <person name="Komine S."/>
            <person name="Tomita M."/>
            <person name="Blaxter M."/>
            <person name="Arakawa K."/>
        </authorList>
    </citation>
    <scope>NUCLEOTIDE SEQUENCE [LARGE SCALE GENOMIC DNA]</scope>
    <source>
        <strain evidence="4">Z151</strain>
    </source>
</reference>
<dbReference type="Gene3D" id="1.25.40.850">
    <property type="match status" value="1"/>
</dbReference>
<dbReference type="GO" id="GO:0016192">
    <property type="term" value="P:vesicle-mediated transport"/>
    <property type="evidence" value="ECO:0007669"/>
    <property type="project" value="InterPro"/>
</dbReference>
<comment type="caution">
    <text evidence="3">The sequence shown here is derived from an EMBL/GenBank/DDBJ whole genome shotgun (WGS) entry which is preliminary data.</text>
</comment>
<dbReference type="Pfam" id="PF00995">
    <property type="entry name" value="Sec1"/>
    <property type="match status" value="1"/>
</dbReference>
<proteinExistence type="inferred from homology"/>